<dbReference type="Proteomes" id="UP000691718">
    <property type="component" value="Unassembled WGS sequence"/>
</dbReference>
<evidence type="ECO:0000313" key="2">
    <source>
        <dbReference type="Proteomes" id="UP000691718"/>
    </source>
</evidence>
<dbReference type="AlphaFoldDB" id="A0A8S3WA79"/>
<keyword evidence="2" id="KW-1185">Reference proteome</keyword>
<reference evidence="1" key="1">
    <citation type="submission" date="2021-04" db="EMBL/GenBank/DDBJ databases">
        <authorList>
            <person name="Tunstrom K."/>
        </authorList>
    </citation>
    <scope>NUCLEOTIDE SEQUENCE</scope>
</reference>
<accession>A0A8S3WA79</accession>
<proteinExistence type="predicted"/>
<evidence type="ECO:0000313" key="1">
    <source>
        <dbReference type="EMBL" id="CAG4948800.1"/>
    </source>
</evidence>
<dbReference type="OrthoDB" id="443401at2759"/>
<name>A0A8S3WA79_PARAO</name>
<gene>
    <name evidence="1" type="ORF">PAPOLLO_LOCUS3856</name>
</gene>
<dbReference type="EMBL" id="CAJQZP010000220">
    <property type="protein sequence ID" value="CAG4948800.1"/>
    <property type="molecule type" value="Genomic_DNA"/>
</dbReference>
<sequence>MNQNVDRRPHALLVSGFEPDELDALLLHFAVRTHARTYTHTHVRHEPERGPPPARAARFRLRARRAGRTAAALRDTYSRAYLHAHARSA</sequence>
<organism evidence="1 2">
    <name type="scientific">Parnassius apollo</name>
    <name type="common">Apollo butterfly</name>
    <name type="synonym">Papilio apollo</name>
    <dbReference type="NCBI Taxonomy" id="110799"/>
    <lineage>
        <taxon>Eukaryota</taxon>
        <taxon>Metazoa</taxon>
        <taxon>Ecdysozoa</taxon>
        <taxon>Arthropoda</taxon>
        <taxon>Hexapoda</taxon>
        <taxon>Insecta</taxon>
        <taxon>Pterygota</taxon>
        <taxon>Neoptera</taxon>
        <taxon>Endopterygota</taxon>
        <taxon>Lepidoptera</taxon>
        <taxon>Glossata</taxon>
        <taxon>Ditrysia</taxon>
        <taxon>Papilionoidea</taxon>
        <taxon>Papilionidae</taxon>
        <taxon>Parnassiinae</taxon>
        <taxon>Parnassini</taxon>
        <taxon>Parnassius</taxon>
        <taxon>Parnassius</taxon>
    </lineage>
</organism>
<comment type="caution">
    <text evidence="1">The sequence shown here is derived from an EMBL/GenBank/DDBJ whole genome shotgun (WGS) entry which is preliminary data.</text>
</comment>
<protein>
    <submittedName>
        <fullName evidence="1">(apollo) hypothetical protein</fullName>
    </submittedName>
</protein>